<gene>
    <name evidence="6" type="ORF">ACFO8Q_23030</name>
</gene>
<keyword evidence="1" id="KW-0805">Transcription regulation</keyword>
<evidence type="ECO:0000256" key="1">
    <source>
        <dbReference type="ARBA" id="ARBA00023015"/>
    </source>
</evidence>
<keyword evidence="3" id="KW-0804">Transcription</keyword>
<keyword evidence="7" id="KW-1185">Reference proteome</keyword>
<feature type="domain" description="OmpR/PhoB-type" evidence="5">
    <location>
        <begin position="128"/>
        <end position="222"/>
    </location>
</feature>
<dbReference type="SMART" id="SM00862">
    <property type="entry name" value="Trans_reg_C"/>
    <property type="match status" value="1"/>
</dbReference>
<evidence type="ECO:0000256" key="2">
    <source>
        <dbReference type="ARBA" id="ARBA00023125"/>
    </source>
</evidence>
<dbReference type="InterPro" id="IPR036388">
    <property type="entry name" value="WH-like_DNA-bd_sf"/>
</dbReference>
<feature type="DNA-binding region" description="OmpR/PhoB-type" evidence="4">
    <location>
        <begin position="128"/>
        <end position="222"/>
    </location>
</feature>
<evidence type="ECO:0000313" key="6">
    <source>
        <dbReference type="EMBL" id="MFC4770155.1"/>
    </source>
</evidence>
<dbReference type="Gene3D" id="1.10.10.10">
    <property type="entry name" value="Winged helix-like DNA-binding domain superfamily/Winged helix DNA-binding domain"/>
    <property type="match status" value="1"/>
</dbReference>
<reference evidence="7" key="1">
    <citation type="journal article" date="2019" name="Int. J. Syst. Evol. Microbiol.">
        <title>The Global Catalogue of Microorganisms (GCM) 10K type strain sequencing project: providing services to taxonomists for standard genome sequencing and annotation.</title>
        <authorList>
            <consortium name="The Broad Institute Genomics Platform"/>
            <consortium name="The Broad Institute Genome Sequencing Center for Infectious Disease"/>
            <person name="Wu L."/>
            <person name="Ma J."/>
        </authorList>
    </citation>
    <scope>NUCLEOTIDE SEQUENCE [LARGE SCALE GENOMIC DNA]</scope>
    <source>
        <strain evidence="7">WYCCWR 12678</strain>
    </source>
</reference>
<dbReference type="Proteomes" id="UP001596002">
    <property type="component" value="Unassembled WGS sequence"/>
</dbReference>
<dbReference type="Pfam" id="PF00486">
    <property type="entry name" value="Trans_reg_C"/>
    <property type="match status" value="1"/>
</dbReference>
<keyword evidence="2 4" id="KW-0238">DNA-binding</keyword>
<name>A0ABV9Q7H5_9BACL</name>
<organism evidence="6 7">
    <name type="scientific">Effusibacillus consociatus</name>
    <dbReference type="NCBI Taxonomy" id="1117041"/>
    <lineage>
        <taxon>Bacteria</taxon>
        <taxon>Bacillati</taxon>
        <taxon>Bacillota</taxon>
        <taxon>Bacilli</taxon>
        <taxon>Bacillales</taxon>
        <taxon>Alicyclobacillaceae</taxon>
        <taxon>Effusibacillus</taxon>
    </lineage>
</organism>
<comment type="caution">
    <text evidence="6">The sequence shown here is derived from an EMBL/GenBank/DDBJ whole genome shotgun (WGS) entry which is preliminary data.</text>
</comment>
<accession>A0ABV9Q7H5</accession>
<proteinExistence type="predicted"/>
<evidence type="ECO:0000256" key="3">
    <source>
        <dbReference type="ARBA" id="ARBA00023163"/>
    </source>
</evidence>
<dbReference type="PROSITE" id="PS51755">
    <property type="entry name" value="OMPR_PHOB"/>
    <property type="match status" value="1"/>
</dbReference>
<dbReference type="SUPFAM" id="SSF46894">
    <property type="entry name" value="C-terminal effector domain of the bipartite response regulators"/>
    <property type="match status" value="1"/>
</dbReference>
<dbReference type="EMBL" id="JBHSHC010000156">
    <property type="protein sequence ID" value="MFC4770155.1"/>
    <property type="molecule type" value="Genomic_DNA"/>
</dbReference>
<evidence type="ECO:0000259" key="5">
    <source>
        <dbReference type="PROSITE" id="PS51755"/>
    </source>
</evidence>
<evidence type="ECO:0000313" key="7">
    <source>
        <dbReference type="Proteomes" id="UP001596002"/>
    </source>
</evidence>
<dbReference type="InterPro" id="IPR016032">
    <property type="entry name" value="Sig_transdc_resp-reg_C-effctor"/>
</dbReference>
<dbReference type="RefSeq" id="WP_380029486.1">
    <property type="nucleotide sequence ID" value="NZ_JBHSHC010000156.1"/>
</dbReference>
<dbReference type="InterPro" id="IPR001867">
    <property type="entry name" value="OmpR/PhoB-type_DNA-bd"/>
</dbReference>
<evidence type="ECO:0000256" key="4">
    <source>
        <dbReference type="PROSITE-ProRule" id="PRU01091"/>
    </source>
</evidence>
<protein>
    <submittedName>
        <fullName evidence="6">Winged helix-turn-helix domain-containing protein</fullName>
    </submittedName>
</protein>
<sequence>MKIFLVTDETHLSLFMQELFKGTAEIQVFPVSSLLDAIHNASPDAKLIIGVLLPSEDDWEKFRQIRSCTCSCYLMLGRAVTFEDVKRANQIGFKEILIDPFLSLKPLLQKSGFLPFQNQSFTDRNSDSQLIYLGRNTYFHSTELWVGCNKTKRPLSEREADLLKLFLRYEGKVLTKGIIAKELWNDQVDQGGISKLVKRLREKLGVKELIEGRKQGGYIFKAEN</sequence>